<accession>A0A5C6B3V9</accession>
<evidence type="ECO:0000313" key="3">
    <source>
        <dbReference type="Proteomes" id="UP000320176"/>
    </source>
</evidence>
<dbReference type="InterPro" id="IPR032267">
    <property type="entry name" value="DUF4832"/>
</dbReference>
<dbReference type="Pfam" id="PF16116">
    <property type="entry name" value="DUF4832"/>
    <property type="match status" value="1"/>
</dbReference>
<organism evidence="2 3">
    <name type="scientific">Stieleria varia</name>
    <dbReference type="NCBI Taxonomy" id="2528005"/>
    <lineage>
        <taxon>Bacteria</taxon>
        <taxon>Pseudomonadati</taxon>
        <taxon>Planctomycetota</taxon>
        <taxon>Planctomycetia</taxon>
        <taxon>Pirellulales</taxon>
        <taxon>Pirellulaceae</taxon>
        <taxon>Stieleria</taxon>
    </lineage>
</organism>
<gene>
    <name evidence="2" type="ORF">Pla52n_19520</name>
</gene>
<dbReference type="InterPro" id="IPR017853">
    <property type="entry name" value="GH"/>
</dbReference>
<evidence type="ECO:0000313" key="2">
    <source>
        <dbReference type="EMBL" id="TWU06232.1"/>
    </source>
</evidence>
<dbReference type="AlphaFoldDB" id="A0A5C6B3V9"/>
<reference evidence="2 3" key="1">
    <citation type="submission" date="2019-02" db="EMBL/GenBank/DDBJ databases">
        <title>Deep-cultivation of Planctomycetes and their phenomic and genomic characterization uncovers novel biology.</title>
        <authorList>
            <person name="Wiegand S."/>
            <person name="Jogler M."/>
            <person name="Boedeker C."/>
            <person name="Pinto D."/>
            <person name="Vollmers J."/>
            <person name="Rivas-Marin E."/>
            <person name="Kohn T."/>
            <person name="Peeters S.H."/>
            <person name="Heuer A."/>
            <person name="Rast P."/>
            <person name="Oberbeckmann S."/>
            <person name="Bunk B."/>
            <person name="Jeske O."/>
            <person name="Meyerdierks A."/>
            <person name="Storesund J.E."/>
            <person name="Kallscheuer N."/>
            <person name="Luecker S."/>
            <person name="Lage O.M."/>
            <person name="Pohl T."/>
            <person name="Merkel B.J."/>
            <person name="Hornburger P."/>
            <person name="Mueller R.-W."/>
            <person name="Bruemmer F."/>
            <person name="Labrenz M."/>
            <person name="Spormann A.M."/>
            <person name="Op Den Camp H."/>
            <person name="Overmann J."/>
            <person name="Amann R."/>
            <person name="Jetten M.S.M."/>
            <person name="Mascher T."/>
            <person name="Medema M.H."/>
            <person name="Devos D.P."/>
            <person name="Kaster A.-K."/>
            <person name="Ovreas L."/>
            <person name="Rohde M."/>
            <person name="Galperin M.Y."/>
            <person name="Jogler C."/>
        </authorList>
    </citation>
    <scope>NUCLEOTIDE SEQUENCE [LARGE SCALE GENOMIC DNA]</scope>
    <source>
        <strain evidence="2 3">Pla52n</strain>
    </source>
</reference>
<dbReference type="EMBL" id="SJPN01000002">
    <property type="protein sequence ID" value="TWU06232.1"/>
    <property type="molecule type" value="Genomic_DNA"/>
</dbReference>
<proteinExistence type="predicted"/>
<keyword evidence="3" id="KW-1185">Reference proteome</keyword>
<dbReference type="Gene3D" id="3.20.20.80">
    <property type="entry name" value="Glycosidases"/>
    <property type="match status" value="1"/>
</dbReference>
<comment type="caution">
    <text evidence="2">The sequence shown here is derived from an EMBL/GenBank/DDBJ whole genome shotgun (WGS) entry which is preliminary data.</text>
</comment>
<sequence>MESSMHETMAESVQEEPVWRETMRGIRQRMRSFLQVLRKRDPVGEFAMGWLVWEFWRIPLRVGVRGGLFAILALWVGAASAQDLTEEQRAAVNRELAAGIVTVVPAAADGAVDNPLKGWCVYTDAGKIHQPYSMIFSYASWKELEPNQGDYRFEDWQKQWDVPQGAGKHVVLRVYADYPNKPSGMPDWLIGQGVKMTPYTQYGGGLSPDYNDPKMVAAMERLISAMGRRFNDDHRVAFIQLGLLGHWGEWHTFPRTELDADDTPRRRVIAAYRNAFPDKQLMVRTANGHAGTQDWIGFHDDMFPEDTDNGEDWSFLATIRRAGRDQNWRNHVIGGEMVPGKADQWLLDRFATTRQMVQRSHFSWVGPYGPALVDPKSLGDRANLFAQHSETLVREMGYDFQLTAIRHLKSIELDKPTPIAIKVRNRGVAPFYYPWPVTIALIDAQGNVATSVKSPWDIRSWQPDSDIIEKASISFSQVPVGEYQLALGIVDPWQNKPKIRFANDLEYRDGWTVVSTVRIE</sequence>
<dbReference type="Proteomes" id="UP000320176">
    <property type="component" value="Unassembled WGS sequence"/>
</dbReference>
<dbReference type="SUPFAM" id="SSF51445">
    <property type="entry name" value="(Trans)glycosidases"/>
    <property type="match status" value="1"/>
</dbReference>
<name>A0A5C6B3V9_9BACT</name>
<protein>
    <recommendedName>
        <fullName evidence="1">DUF4832 domain-containing protein</fullName>
    </recommendedName>
</protein>
<evidence type="ECO:0000259" key="1">
    <source>
        <dbReference type="Pfam" id="PF16116"/>
    </source>
</evidence>
<feature type="domain" description="DUF4832" evidence="1">
    <location>
        <begin position="296"/>
        <end position="503"/>
    </location>
</feature>